<organism evidence="2 3">
    <name type="scientific">Planctopirus ephydatiae</name>
    <dbReference type="NCBI Taxonomy" id="2528019"/>
    <lineage>
        <taxon>Bacteria</taxon>
        <taxon>Pseudomonadati</taxon>
        <taxon>Planctomycetota</taxon>
        <taxon>Planctomycetia</taxon>
        <taxon>Planctomycetales</taxon>
        <taxon>Planctomycetaceae</taxon>
        <taxon>Planctopirus</taxon>
    </lineage>
</organism>
<dbReference type="InterPro" id="IPR017504">
    <property type="entry name" value="CHP03067_Planctomycetes"/>
</dbReference>
<evidence type="ECO:0000313" key="2">
    <source>
        <dbReference type="EMBL" id="QDV28668.1"/>
    </source>
</evidence>
<feature type="signal peptide" evidence="1">
    <location>
        <begin position="1"/>
        <end position="19"/>
    </location>
</feature>
<accession>A0A518GJB6</accession>
<feature type="chain" id="PRO_5021890009" description="TIGR03067 domain-containing protein" evidence="1">
    <location>
        <begin position="20"/>
        <end position="143"/>
    </location>
</feature>
<gene>
    <name evidence="2" type="ORF">Spb1_05330</name>
</gene>
<reference evidence="2 3" key="1">
    <citation type="submission" date="2019-02" db="EMBL/GenBank/DDBJ databases">
        <title>Deep-cultivation of Planctomycetes and their phenomic and genomic characterization uncovers novel biology.</title>
        <authorList>
            <person name="Wiegand S."/>
            <person name="Jogler M."/>
            <person name="Boedeker C."/>
            <person name="Pinto D."/>
            <person name="Vollmers J."/>
            <person name="Rivas-Marin E."/>
            <person name="Kohn T."/>
            <person name="Peeters S.H."/>
            <person name="Heuer A."/>
            <person name="Rast P."/>
            <person name="Oberbeckmann S."/>
            <person name="Bunk B."/>
            <person name="Jeske O."/>
            <person name="Meyerdierks A."/>
            <person name="Storesund J.E."/>
            <person name="Kallscheuer N."/>
            <person name="Luecker S."/>
            <person name="Lage O.M."/>
            <person name="Pohl T."/>
            <person name="Merkel B.J."/>
            <person name="Hornburger P."/>
            <person name="Mueller R.-W."/>
            <person name="Bruemmer F."/>
            <person name="Labrenz M."/>
            <person name="Spormann A.M."/>
            <person name="Op den Camp H."/>
            <person name="Overmann J."/>
            <person name="Amann R."/>
            <person name="Jetten M.S.M."/>
            <person name="Mascher T."/>
            <person name="Medema M.H."/>
            <person name="Devos D.P."/>
            <person name="Kaster A.-K."/>
            <person name="Ovreas L."/>
            <person name="Rohde M."/>
            <person name="Galperin M.Y."/>
            <person name="Jogler C."/>
        </authorList>
    </citation>
    <scope>NUCLEOTIDE SEQUENCE [LARGE SCALE GENOMIC DNA]</scope>
    <source>
        <strain evidence="2 3">Spb1</strain>
    </source>
</reference>
<dbReference type="Proteomes" id="UP000315349">
    <property type="component" value="Chromosome"/>
</dbReference>
<dbReference type="EMBL" id="CP036299">
    <property type="protein sequence ID" value="QDV28668.1"/>
    <property type="molecule type" value="Genomic_DNA"/>
</dbReference>
<dbReference type="AlphaFoldDB" id="A0A518GJB6"/>
<evidence type="ECO:0008006" key="4">
    <source>
        <dbReference type="Google" id="ProtNLM"/>
    </source>
</evidence>
<sequence precursor="true">MKSGLLMVLVVGLLSSAGAAEQAAGGDAEKLQGTWKVVSSEDSGQKAPDEAIKNLKMVITKEKITYKFDNKTMEWSYKLDPTKEPRWIDIKMGGDRTTLGIYVLDEDNLKICFPEQSTERSTAFESKPNSVNDVLIILKREKP</sequence>
<name>A0A518GJB6_9PLAN</name>
<evidence type="ECO:0000313" key="3">
    <source>
        <dbReference type="Proteomes" id="UP000315349"/>
    </source>
</evidence>
<dbReference type="KEGG" id="peh:Spb1_05330"/>
<keyword evidence="1" id="KW-0732">Signal</keyword>
<evidence type="ECO:0000256" key="1">
    <source>
        <dbReference type="SAM" id="SignalP"/>
    </source>
</evidence>
<keyword evidence="3" id="KW-1185">Reference proteome</keyword>
<dbReference type="RefSeq" id="WP_186377748.1">
    <property type="nucleotide sequence ID" value="NZ_CP036299.1"/>
</dbReference>
<proteinExistence type="predicted"/>
<dbReference type="NCBIfam" id="TIGR03067">
    <property type="entry name" value="Planc_TIGR03067"/>
    <property type="match status" value="1"/>
</dbReference>
<protein>
    <recommendedName>
        <fullName evidence="4">TIGR03067 domain-containing protein</fullName>
    </recommendedName>
</protein>